<reference evidence="1 2" key="1">
    <citation type="submission" date="2015-01" db="EMBL/GenBank/DDBJ databases">
        <title>Evolution of Trichinella species and genotypes.</title>
        <authorList>
            <person name="Korhonen P.K."/>
            <person name="Edoardo P."/>
            <person name="Giuseppe L.R."/>
            <person name="Gasser R.B."/>
        </authorList>
    </citation>
    <scope>NUCLEOTIDE SEQUENCE [LARGE SCALE GENOMIC DNA]</scope>
    <source>
        <strain evidence="1">ISS417</strain>
    </source>
</reference>
<dbReference type="AlphaFoldDB" id="A0A0V0UE35"/>
<gene>
    <name evidence="1" type="ORF">T05_8108</name>
</gene>
<sequence>MKLKTEQLTTKKFRLRIIRKVELSRSFHLVNIQSTCLRFELVQMIHCIRVSVTRGIKIFKASGEAGGSMLVRRALLIDEDGHRSGRKPLLFALVKRVLFVDRFSLVSEREGSIARIPFFWYRLDKCNCIMGIWGYEIVNLVVMISEQFGTN</sequence>
<name>A0A0V0UE35_9BILA</name>
<organism evidence="1 2">
    <name type="scientific">Trichinella murrelli</name>
    <dbReference type="NCBI Taxonomy" id="144512"/>
    <lineage>
        <taxon>Eukaryota</taxon>
        <taxon>Metazoa</taxon>
        <taxon>Ecdysozoa</taxon>
        <taxon>Nematoda</taxon>
        <taxon>Enoplea</taxon>
        <taxon>Dorylaimia</taxon>
        <taxon>Trichinellida</taxon>
        <taxon>Trichinellidae</taxon>
        <taxon>Trichinella</taxon>
    </lineage>
</organism>
<evidence type="ECO:0000313" key="1">
    <source>
        <dbReference type="EMBL" id="KRX49606.1"/>
    </source>
</evidence>
<evidence type="ECO:0000313" key="2">
    <source>
        <dbReference type="Proteomes" id="UP000055048"/>
    </source>
</evidence>
<dbReference type="OrthoDB" id="10434723at2759"/>
<keyword evidence="2" id="KW-1185">Reference proteome</keyword>
<dbReference type="Proteomes" id="UP000055048">
    <property type="component" value="Unassembled WGS sequence"/>
</dbReference>
<dbReference type="EMBL" id="JYDJ01000014">
    <property type="protein sequence ID" value="KRX49606.1"/>
    <property type="molecule type" value="Genomic_DNA"/>
</dbReference>
<protein>
    <submittedName>
        <fullName evidence="1">Uncharacterized protein</fullName>
    </submittedName>
</protein>
<comment type="caution">
    <text evidence="1">The sequence shown here is derived from an EMBL/GenBank/DDBJ whole genome shotgun (WGS) entry which is preliminary data.</text>
</comment>
<accession>A0A0V0UE35</accession>
<proteinExistence type="predicted"/>